<dbReference type="GO" id="GO:1990103">
    <property type="term" value="C:DnaA-HU complex"/>
    <property type="evidence" value="ECO:0007669"/>
    <property type="project" value="UniProtKB-ARBA"/>
</dbReference>
<dbReference type="GO" id="GO:0030261">
    <property type="term" value="P:chromosome condensation"/>
    <property type="evidence" value="ECO:0007669"/>
    <property type="project" value="UniProtKB-KW"/>
</dbReference>
<dbReference type="CDD" id="cd13831">
    <property type="entry name" value="HU"/>
    <property type="match status" value="1"/>
</dbReference>
<dbReference type="EMBL" id="BOQE01000001">
    <property type="protein sequence ID" value="GIM46051.1"/>
    <property type="molecule type" value="Genomic_DNA"/>
</dbReference>
<organism evidence="5 6">
    <name type="scientific">Collibacillus ludicampi</name>
    <dbReference type="NCBI Taxonomy" id="2771369"/>
    <lineage>
        <taxon>Bacteria</taxon>
        <taxon>Bacillati</taxon>
        <taxon>Bacillota</taxon>
        <taxon>Bacilli</taxon>
        <taxon>Bacillales</taxon>
        <taxon>Alicyclobacillaceae</taxon>
        <taxon>Collibacillus</taxon>
    </lineage>
</organism>
<name>A0AAV4LE44_9BACL</name>
<proteinExistence type="inferred from homology"/>
<protein>
    <submittedName>
        <fullName evidence="5">Transcriptional regulator</fullName>
    </submittedName>
</protein>
<accession>A0AAV4LE44</accession>
<dbReference type="GO" id="GO:0003677">
    <property type="term" value="F:DNA binding"/>
    <property type="evidence" value="ECO:0007669"/>
    <property type="project" value="UniProtKB-KW"/>
</dbReference>
<dbReference type="GO" id="GO:0010467">
    <property type="term" value="P:gene expression"/>
    <property type="evidence" value="ECO:0007669"/>
    <property type="project" value="UniProtKB-ARBA"/>
</dbReference>
<sequence>MNKMDLINKVAEKSGLTKKDAEAAINSFLESIGEALAEGEKVQLIGFGTFETRKRSARSGRNPQTGETIEIPESIVPAFKPGNKLKEAIASK</sequence>
<dbReference type="RefSeq" id="WP_282199195.1">
    <property type="nucleotide sequence ID" value="NZ_BOQE01000001.1"/>
</dbReference>
<evidence type="ECO:0000313" key="6">
    <source>
        <dbReference type="Proteomes" id="UP001057291"/>
    </source>
</evidence>
<evidence type="ECO:0000256" key="4">
    <source>
        <dbReference type="RuleBase" id="RU003939"/>
    </source>
</evidence>
<dbReference type="FunFam" id="4.10.520.10:FF:000001">
    <property type="entry name" value="DNA-binding protein HU"/>
    <property type="match status" value="1"/>
</dbReference>
<dbReference type="PRINTS" id="PR01727">
    <property type="entry name" value="DNABINDINGHU"/>
</dbReference>
<dbReference type="GO" id="GO:0006270">
    <property type="term" value="P:DNA replication initiation"/>
    <property type="evidence" value="ECO:0007669"/>
    <property type="project" value="UniProtKB-ARBA"/>
</dbReference>
<dbReference type="PANTHER" id="PTHR33175:SF3">
    <property type="entry name" value="DNA-BINDING PROTEIN HU-BETA"/>
    <property type="match status" value="1"/>
</dbReference>
<dbReference type="AlphaFoldDB" id="A0AAV4LE44"/>
<comment type="similarity">
    <text evidence="1 4">Belongs to the bacterial histone-like protein family.</text>
</comment>
<evidence type="ECO:0000256" key="1">
    <source>
        <dbReference type="ARBA" id="ARBA00010529"/>
    </source>
</evidence>
<evidence type="ECO:0000256" key="3">
    <source>
        <dbReference type="ARBA" id="ARBA00023125"/>
    </source>
</evidence>
<evidence type="ECO:0000313" key="5">
    <source>
        <dbReference type="EMBL" id="GIM46051.1"/>
    </source>
</evidence>
<keyword evidence="3" id="KW-0238">DNA-binding</keyword>
<dbReference type="PROSITE" id="PS00045">
    <property type="entry name" value="HISTONE_LIKE"/>
    <property type="match status" value="1"/>
</dbReference>
<keyword evidence="2" id="KW-0226">DNA condensation</keyword>
<dbReference type="GO" id="GO:0005829">
    <property type="term" value="C:cytosol"/>
    <property type="evidence" value="ECO:0007669"/>
    <property type="project" value="TreeGrafter"/>
</dbReference>
<dbReference type="InterPro" id="IPR020816">
    <property type="entry name" value="Histone-like_DNA-bd_CS"/>
</dbReference>
<dbReference type="Pfam" id="PF00216">
    <property type="entry name" value="Bac_DNA_binding"/>
    <property type="match status" value="1"/>
</dbReference>
<dbReference type="SMART" id="SM00411">
    <property type="entry name" value="BHL"/>
    <property type="match status" value="1"/>
</dbReference>
<evidence type="ECO:0000256" key="2">
    <source>
        <dbReference type="ARBA" id="ARBA00023067"/>
    </source>
</evidence>
<dbReference type="GO" id="GO:0030527">
    <property type="term" value="F:structural constituent of chromatin"/>
    <property type="evidence" value="ECO:0007669"/>
    <property type="project" value="InterPro"/>
</dbReference>
<dbReference type="SUPFAM" id="SSF47729">
    <property type="entry name" value="IHF-like DNA-binding proteins"/>
    <property type="match status" value="1"/>
</dbReference>
<dbReference type="Gene3D" id="4.10.520.10">
    <property type="entry name" value="IHF-like DNA-binding proteins"/>
    <property type="match status" value="1"/>
</dbReference>
<dbReference type="InterPro" id="IPR000119">
    <property type="entry name" value="Hist_DNA-bd"/>
</dbReference>
<reference evidence="5" key="1">
    <citation type="journal article" date="2023" name="Int. J. Syst. Evol. Microbiol.">
        <title>Collibacillus ludicampi gen. nov., sp. nov., a new soil bacterium of the family Alicyclobacillaceae.</title>
        <authorList>
            <person name="Jojima T."/>
            <person name="Ioku Y."/>
            <person name="Fukuta Y."/>
            <person name="Shirasaka N."/>
            <person name="Matsumura Y."/>
            <person name="Mori M."/>
        </authorList>
    </citation>
    <scope>NUCLEOTIDE SEQUENCE</scope>
    <source>
        <strain evidence="5">TP075</strain>
    </source>
</reference>
<dbReference type="InterPro" id="IPR010992">
    <property type="entry name" value="IHF-like_DNA-bd_dom_sf"/>
</dbReference>
<dbReference type="PANTHER" id="PTHR33175">
    <property type="entry name" value="DNA-BINDING PROTEIN HU"/>
    <property type="match status" value="1"/>
</dbReference>
<keyword evidence="6" id="KW-1185">Reference proteome</keyword>
<dbReference type="GO" id="GO:1990178">
    <property type="term" value="C:HU-DNA complex"/>
    <property type="evidence" value="ECO:0007669"/>
    <property type="project" value="UniProtKB-ARBA"/>
</dbReference>
<dbReference type="GO" id="GO:0042802">
    <property type="term" value="F:identical protein binding"/>
    <property type="evidence" value="ECO:0007669"/>
    <property type="project" value="UniProtKB-ARBA"/>
</dbReference>
<comment type="caution">
    <text evidence="5">The sequence shown here is derived from an EMBL/GenBank/DDBJ whole genome shotgun (WGS) entry which is preliminary data.</text>
</comment>
<dbReference type="Proteomes" id="UP001057291">
    <property type="component" value="Unassembled WGS sequence"/>
</dbReference>
<gene>
    <name evidence="5" type="ORF">DNHGIG_16000</name>
</gene>